<accession>A0A2U9CNP7</accession>
<protein>
    <submittedName>
        <fullName evidence="4">Putative serine-rich coiled-coil domain-containing protein 2-like</fullName>
    </submittedName>
</protein>
<keyword evidence="5" id="KW-1185">Reference proteome</keyword>
<evidence type="ECO:0000313" key="4">
    <source>
        <dbReference type="EMBL" id="AWP18191.1"/>
    </source>
</evidence>
<evidence type="ECO:0000256" key="1">
    <source>
        <dbReference type="ARBA" id="ARBA00010949"/>
    </source>
</evidence>
<dbReference type="GO" id="GO:0001578">
    <property type="term" value="P:microtubule bundle formation"/>
    <property type="evidence" value="ECO:0007669"/>
    <property type="project" value="TreeGrafter"/>
</dbReference>
<name>A0A2U9CNP7_SCOMX</name>
<feature type="compositionally biased region" description="Polar residues" evidence="3">
    <location>
        <begin position="141"/>
        <end position="153"/>
    </location>
</feature>
<gene>
    <name evidence="4" type="ORF">SMAX5B_007244</name>
</gene>
<evidence type="ECO:0000256" key="3">
    <source>
        <dbReference type="SAM" id="MobiDB-lite"/>
    </source>
</evidence>
<proteinExistence type="inferred from homology"/>
<comment type="similarity">
    <text evidence="1">Belongs to the CCSER family.</text>
</comment>
<dbReference type="Proteomes" id="UP000246464">
    <property type="component" value="Chromosome 18"/>
</dbReference>
<dbReference type="AlphaFoldDB" id="A0A2U9CNP7"/>
<evidence type="ECO:0000313" key="5">
    <source>
        <dbReference type="Proteomes" id="UP000246464"/>
    </source>
</evidence>
<dbReference type="InterPro" id="IPR029627">
    <property type="entry name" value="CCSER"/>
</dbReference>
<organism evidence="4 5">
    <name type="scientific">Scophthalmus maximus</name>
    <name type="common">Turbot</name>
    <name type="synonym">Psetta maxima</name>
    <dbReference type="NCBI Taxonomy" id="52904"/>
    <lineage>
        <taxon>Eukaryota</taxon>
        <taxon>Metazoa</taxon>
        <taxon>Chordata</taxon>
        <taxon>Craniata</taxon>
        <taxon>Vertebrata</taxon>
        <taxon>Euteleostomi</taxon>
        <taxon>Actinopterygii</taxon>
        <taxon>Neopterygii</taxon>
        <taxon>Teleostei</taxon>
        <taxon>Neoteleostei</taxon>
        <taxon>Acanthomorphata</taxon>
        <taxon>Carangaria</taxon>
        <taxon>Pleuronectiformes</taxon>
        <taxon>Pleuronectoidei</taxon>
        <taxon>Scophthalmidae</taxon>
        <taxon>Scophthalmus</taxon>
    </lineage>
</organism>
<feature type="region of interest" description="Disordered" evidence="3">
    <location>
        <begin position="120"/>
        <end position="153"/>
    </location>
</feature>
<dbReference type="GO" id="GO:0015630">
    <property type="term" value="C:microtubule cytoskeleton"/>
    <property type="evidence" value="ECO:0007669"/>
    <property type="project" value="TreeGrafter"/>
</dbReference>
<keyword evidence="2" id="KW-0175">Coiled coil</keyword>
<sequence>MNNLDSCDLEDDDLMLDAEDVSLDSDGDRTSNMAQWRMRQLCWGTQDVHTDHESDLQCYKLTEDPGNKRTDGDFVLDLCPSRTPCLPPALGLDVEELADDCSAVRSQLEHLQRLLLQEDDVDEDTLTTDTLSPEAEDSSHSSDSQPATTNHRR</sequence>
<dbReference type="EMBL" id="CP026260">
    <property type="protein sequence ID" value="AWP18191.1"/>
    <property type="molecule type" value="Genomic_DNA"/>
</dbReference>
<dbReference type="PANTHER" id="PTHR22461:SF2">
    <property type="entry name" value="SERINE-RICH COILED-COIL DOMAIN-CONTAINING PROTEIN 2"/>
    <property type="match status" value="1"/>
</dbReference>
<evidence type="ECO:0000256" key="2">
    <source>
        <dbReference type="ARBA" id="ARBA00023054"/>
    </source>
</evidence>
<reference evidence="4 5" key="1">
    <citation type="submission" date="2017-12" db="EMBL/GenBank/DDBJ databases">
        <title>Integrating genomic resources of turbot (Scophthalmus maximus) in depth evaluation of genetic and physical mapping variation across individuals.</title>
        <authorList>
            <person name="Martinez P."/>
        </authorList>
    </citation>
    <scope>NUCLEOTIDE SEQUENCE [LARGE SCALE GENOMIC DNA]</scope>
</reference>
<dbReference type="GO" id="GO:0008017">
    <property type="term" value="F:microtubule binding"/>
    <property type="evidence" value="ECO:0007669"/>
    <property type="project" value="TreeGrafter"/>
</dbReference>
<dbReference type="PANTHER" id="PTHR22461">
    <property type="entry name" value="SERINE-RICH COILED-COIL DOMAIN-CONTAINING PROTEIN 2-RELATED"/>
    <property type="match status" value="1"/>
</dbReference>